<organism evidence="1 2">
    <name type="scientific">Auriscalpium vulgare</name>
    <dbReference type="NCBI Taxonomy" id="40419"/>
    <lineage>
        <taxon>Eukaryota</taxon>
        <taxon>Fungi</taxon>
        <taxon>Dikarya</taxon>
        <taxon>Basidiomycota</taxon>
        <taxon>Agaricomycotina</taxon>
        <taxon>Agaricomycetes</taxon>
        <taxon>Russulales</taxon>
        <taxon>Auriscalpiaceae</taxon>
        <taxon>Auriscalpium</taxon>
    </lineage>
</organism>
<sequence>MQTFKGQVDASLTDLNGRVQAIEADVDVLKVVPVPTAAHAPPAAAPAFVLEIQRSIDEMKLEVQRSINEMKLETQRSIDEMKNNIAGAGKQVSDLDKRPQKVEKQDDTIRSPSSS</sequence>
<evidence type="ECO:0000313" key="1">
    <source>
        <dbReference type="EMBL" id="KAI0040903.1"/>
    </source>
</evidence>
<dbReference type="EMBL" id="MU276159">
    <property type="protein sequence ID" value="KAI0040903.1"/>
    <property type="molecule type" value="Genomic_DNA"/>
</dbReference>
<name>A0ACB8RA66_9AGAM</name>
<reference evidence="1" key="1">
    <citation type="submission" date="2021-02" db="EMBL/GenBank/DDBJ databases">
        <authorList>
            <consortium name="DOE Joint Genome Institute"/>
            <person name="Ahrendt S."/>
            <person name="Looney B.P."/>
            <person name="Miyauchi S."/>
            <person name="Morin E."/>
            <person name="Drula E."/>
            <person name="Courty P.E."/>
            <person name="Chicoki N."/>
            <person name="Fauchery L."/>
            <person name="Kohler A."/>
            <person name="Kuo A."/>
            <person name="Labutti K."/>
            <person name="Pangilinan J."/>
            <person name="Lipzen A."/>
            <person name="Riley R."/>
            <person name="Andreopoulos W."/>
            <person name="He G."/>
            <person name="Johnson J."/>
            <person name="Barry K.W."/>
            <person name="Grigoriev I.V."/>
            <person name="Nagy L."/>
            <person name="Hibbett D."/>
            <person name="Henrissat B."/>
            <person name="Matheny P.B."/>
            <person name="Labbe J."/>
            <person name="Martin F."/>
        </authorList>
    </citation>
    <scope>NUCLEOTIDE SEQUENCE</scope>
    <source>
        <strain evidence="1">FP105234-sp</strain>
    </source>
</reference>
<protein>
    <submittedName>
        <fullName evidence="1">Uncharacterized protein</fullName>
    </submittedName>
</protein>
<gene>
    <name evidence="1" type="ORF">FA95DRAFT_1565977</name>
</gene>
<evidence type="ECO:0000313" key="2">
    <source>
        <dbReference type="Proteomes" id="UP000814033"/>
    </source>
</evidence>
<reference evidence="1" key="2">
    <citation type="journal article" date="2022" name="New Phytol.">
        <title>Evolutionary transition to the ectomycorrhizal habit in the genomes of a hyperdiverse lineage of mushroom-forming fungi.</title>
        <authorList>
            <person name="Looney B."/>
            <person name="Miyauchi S."/>
            <person name="Morin E."/>
            <person name="Drula E."/>
            <person name="Courty P.E."/>
            <person name="Kohler A."/>
            <person name="Kuo A."/>
            <person name="LaButti K."/>
            <person name="Pangilinan J."/>
            <person name="Lipzen A."/>
            <person name="Riley R."/>
            <person name="Andreopoulos W."/>
            <person name="He G."/>
            <person name="Johnson J."/>
            <person name="Nolan M."/>
            <person name="Tritt A."/>
            <person name="Barry K.W."/>
            <person name="Grigoriev I.V."/>
            <person name="Nagy L.G."/>
            <person name="Hibbett D."/>
            <person name="Henrissat B."/>
            <person name="Matheny P.B."/>
            <person name="Labbe J."/>
            <person name="Martin F.M."/>
        </authorList>
    </citation>
    <scope>NUCLEOTIDE SEQUENCE</scope>
    <source>
        <strain evidence="1">FP105234-sp</strain>
    </source>
</reference>
<proteinExistence type="predicted"/>
<keyword evidence="2" id="KW-1185">Reference proteome</keyword>
<accession>A0ACB8RA66</accession>
<dbReference type="Proteomes" id="UP000814033">
    <property type="component" value="Unassembled WGS sequence"/>
</dbReference>
<comment type="caution">
    <text evidence="1">The sequence shown here is derived from an EMBL/GenBank/DDBJ whole genome shotgun (WGS) entry which is preliminary data.</text>
</comment>